<comment type="caution">
    <text evidence="1">The sequence shown here is derived from an EMBL/GenBank/DDBJ whole genome shotgun (WGS) entry which is preliminary data.</text>
</comment>
<dbReference type="EMBL" id="JACHDS010000001">
    <property type="protein sequence ID" value="MBB6173617.1"/>
    <property type="molecule type" value="Genomic_DNA"/>
</dbReference>
<dbReference type="Proteomes" id="UP000546642">
    <property type="component" value="Unassembled WGS sequence"/>
</dbReference>
<keyword evidence="1" id="KW-0255">Endonuclease</keyword>
<keyword evidence="2" id="KW-1185">Reference proteome</keyword>
<dbReference type="GO" id="GO:0004519">
    <property type="term" value="F:endonuclease activity"/>
    <property type="evidence" value="ECO:0007669"/>
    <property type="project" value="UniProtKB-KW"/>
</dbReference>
<gene>
    <name evidence="1" type="ORF">HNR23_003677</name>
</gene>
<dbReference type="SUPFAM" id="SSF50118">
    <property type="entry name" value="Cell growth inhibitor/plasmid maintenance toxic component"/>
    <property type="match status" value="1"/>
</dbReference>
<keyword evidence="1" id="KW-0540">Nuclease</keyword>
<reference evidence="1 2" key="1">
    <citation type="submission" date="2020-08" db="EMBL/GenBank/DDBJ databases">
        <title>Sequencing the genomes of 1000 actinobacteria strains.</title>
        <authorList>
            <person name="Klenk H.-P."/>
        </authorList>
    </citation>
    <scope>NUCLEOTIDE SEQUENCE [LARGE SCALE GENOMIC DNA]</scope>
    <source>
        <strain evidence="1 2">DSM 46659</strain>
    </source>
</reference>
<keyword evidence="1" id="KW-0378">Hydrolase</keyword>
<proteinExistence type="predicted"/>
<dbReference type="RefSeq" id="WP_184077116.1">
    <property type="nucleotide sequence ID" value="NZ_JACHDS010000001.1"/>
</dbReference>
<organism evidence="1 2">
    <name type="scientific">Nocardiopsis mwathae</name>
    <dbReference type="NCBI Taxonomy" id="1472723"/>
    <lineage>
        <taxon>Bacteria</taxon>
        <taxon>Bacillati</taxon>
        <taxon>Actinomycetota</taxon>
        <taxon>Actinomycetes</taxon>
        <taxon>Streptosporangiales</taxon>
        <taxon>Nocardiopsidaceae</taxon>
        <taxon>Nocardiopsis</taxon>
    </lineage>
</organism>
<evidence type="ECO:0000313" key="1">
    <source>
        <dbReference type="EMBL" id="MBB6173617.1"/>
    </source>
</evidence>
<name>A0A7W9YKB6_9ACTN</name>
<evidence type="ECO:0000313" key="2">
    <source>
        <dbReference type="Proteomes" id="UP000546642"/>
    </source>
</evidence>
<protein>
    <submittedName>
        <fullName evidence="1">mRNA-degrading endonuclease toxin of MazEF toxin-antitoxin module</fullName>
    </submittedName>
</protein>
<dbReference type="AlphaFoldDB" id="A0A7W9YKB6"/>
<accession>A0A7W9YKB6</accession>
<sequence length="84" mass="8873">MTVLVVSDVTVAAPVGYVFIAPLLPNAGNRGQVTAPVHAIDSHAILWRMQSVPAYRVSEGKPLGQASEAEMYTVDSLLKALLGL</sequence>